<dbReference type="InterPro" id="IPR020846">
    <property type="entry name" value="MFS_dom"/>
</dbReference>
<feature type="compositionally biased region" description="Basic and acidic residues" evidence="5">
    <location>
        <begin position="467"/>
        <end position="476"/>
    </location>
</feature>
<feature type="region of interest" description="Disordered" evidence="5">
    <location>
        <begin position="439"/>
        <end position="476"/>
    </location>
</feature>
<feature type="transmembrane region" description="Helical" evidence="6">
    <location>
        <begin position="77"/>
        <end position="95"/>
    </location>
</feature>
<evidence type="ECO:0000313" key="8">
    <source>
        <dbReference type="EMBL" id="RCN29990.1"/>
    </source>
</evidence>
<evidence type="ECO:0000256" key="3">
    <source>
        <dbReference type="ARBA" id="ARBA00022989"/>
    </source>
</evidence>
<dbReference type="Gene3D" id="1.20.1250.20">
    <property type="entry name" value="MFS general substrate transporter like domains"/>
    <property type="match status" value="1"/>
</dbReference>
<protein>
    <submittedName>
        <fullName evidence="8">Transporter, major facilitator family protein</fullName>
    </submittedName>
</protein>
<dbReference type="InterPro" id="IPR036259">
    <property type="entry name" value="MFS_trans_sf"/>
</dbReference>
<dbReference type="Proteomes" id="UP000252519">
    <property type="component" value="Unassembled WGS sequence"/>
</dbReference>
<organism evidence="8 9">
    <name type="scientific">Ancylostoma caninum</name>
    <name type="common">Dog hookworm</name>
    <dbReference type="NCBI Taxonomy" id="29170"/>
    <lineage>
        <taxon>Eukaryota</taxon>
        <taxon>Metazoa</taxon>
        <taxon>Ecdysozoa</taxon>
        <taxon>Nematoda</taxon>
        <taxon>Chromadorea</taxon>
        <taxon>Rhabditida</taxon>
        <taxon>Rhabditina</taxon>
        <taxon>Rhabditomorpha</taxon>
        <taxon>Strongyloidea</taxon>
        <taxon>Ancylostomatidae</taxon>
        <taxon>Ancylostomatinae</taxon>
        <taxon>Ancylostoma</taxon>
    </lineage>
</organism>
<keyword evidence="3 6" id="KW-1133">Transmembrane helix</keyword>
<gene>
    <name evidence="8" type="ORF">ANCCAN_24244</name>
</gene>
<evidence type="ECO:0000256" key="1">
    <source>
        <dbReference type="ARBA" id="ARBA00004141"/>
    </source>
</evidence>
<evidence type="ECO:0000313" key="9">
    <source>
        <dbReference type="Proteomes" id="UP000252519"/>
    </source>
</evidence>
<feature type="transmembrane region" description="Helical" evidence="6">
    <location>
        <begin position="101"/>
        <end position="121"/>
    </location>
</feature>
<feature type="compositionally biased region" description="Basic and acidic residues" evidence="5">
    <location>
        <begin position="439"/>
        <end position="448"/>
    </location>
</feature>
<feature type="transmembrane region" description="Helical" evidence="6">
    <location>
        <begin position="273"/>
        <end position="297"/>
    </location>
</feature>
<dbReference type="GO" id="GO:0022857">
    <property type="term" value="F:transmembrane transporter activity"/>
    <property type="evidence" value="ECO:0007669"/>
    <property type="project" value="InterPro"/>
</dbReference>
<name>A0A368FGK1_ANCCA</name>
<evidence type="ECO:0000256" key="4">
    <source>
        <dbReference type="ARBA" id="ARBA00023136"/>
    </source>
</evidence>
<keyword evidence="2 6" id="KW-0812">Transmembrane</keyword>
<comment type="caution">
    <text evidence="8">The sequence shown here is derived from an EMBL/GenBank/DDBJ whole genome shotgun (WGS) entry which is preliminary data.</text>
</comment>
<keyword evidence="4 6" id="KW-0472">Membrane</keyword>
<evidence type="ECO:0000256" key="2">
    <source>
        <dbReference type="ARBA" id="ARBA00022692"/>
    </source>
</evidence>
<dbReference type="InterPro" id="IPR005828">
    <property type="entry name" value="MFS_sugar_transport-like"/>
</dbReference>
<evidence type="ECO:0000256" key="6">
    <source>
        <dbReference type="SAM" id="Phobius"/>
    </source>
</evidence>
<reference evidence="8 9" key="1">
    <citation type="submission" date="2014-10" db="EMBL/GenBank/DDBJ databases">
        <title>Draft genome of the hookworm Ancylostoma caninum.</title>
        <authorList>
            <person name="Mitreva M."/>
        </authorList>
    </citation>
    <scope>NUCLEOTIDE SEQUENCE [LARGE SCALE GENOMIC DNA]</scope>
    <source>
        <strain evidence="8 9">Baltimore</strain>
    </source>
</reference>
<evidence type="ECO:0000256" key="5">
    <source>
        <dbReference type="SAM" id="MobiDB-lite"/>
    </source>
</evidence>
<evidence type="ECO:0000259" key="7">
    <source>
        <dbReference type="PROSITE" id="PS50850"/>
    </source>
</evidence>
<dbReference type="AlphaFoldDB" id="A0A368FGK1"/>
<sequence length="476" mass="52929">MHVQNVENDEGPKTPCGTVPRYNYTDEKHESLASEFNLVCDNYEAVEHGASIFMLGGMLVAPVITQLSDLFGRRLTFLIPLYVAVVSNLICAVAPSYLVFLIFRFIAGVATTGFSVIGWVLCMESVALEFRSLIPLMGSITWVIGYVAAGVLRLFISNWRWLYFAVSVPGILTIPYYWFTPESLHWLITNKKKKGVSKYIRTSSRFNRVEIPLHECKSSANLEAEGKKRTFFDIFKNPALVIHLLLNAYILIVMNGTYWALSLFSTELSEDKMTGFFLSGLVEIPAGLLAIGLLIYLDRKTVSVLSLTLQALSMLCALYLPVGPQVSMIFPLLAKVFNTIVWCSQPLLYTESTPTSVRNVFCGVAGFMGDLGSVVAPYLKRLEAIHKSAPALVIVVMSLISAAIVLIMPETKDKKLPEDLDDFDPGPLFRWMKTKKNKEAQSLEEAKTFEQSSPMITTNPTKPVASADDRVAQFEA</sequence>
<feature type="transmembrane region" description="Helical" evidence="6">
    <location>
        <begin position="133"/>
        <end position="155"/>
    </location>
</feature>
<dbReference type="OrthoDB" id="3936150at2759"/>
<dbReference type="PROSITE" id="PS50850">
    <property type="entry name" value="MFS"/>
    <property type="match status" value="1"/>
</dbReference>
<dbReference type="CDD" id="cd17317">
    <property type="entry name" value="MFS_SLC22"/>
    <property type="match status" value="1"/>
</dbReference>
<feature type="domain" description="Major facilitator superfamily (MFS) profile" evidence="7">
    <location>
        <begin position="1"/>
        <end position="413"/>
    </location>
</feature>
<dbReference type="SUPFAM" id="SSF103473">
    <property type="entry name" value="MFS general substrate transporter"/>
    <property type="match status" value="1"/>
</dbReference>
<dbReference type="STRING" id="29170.A0A368FGK1"/>
<dbReference type="Pfam" id="PF00083">
    <property type="entry name" value="Sugar_tr"/>
    <property type="match status" value="1"/>
</dbReference>
<feature type="transmembrane region" description="Helical" evidence="6">
    <location>
        <begin position="391"/>
        <end position="408"/>
    </location>
</feature>
<dbReference type="PANTHER" id="PTHR24064">
    <property type="entry name" value="SOLUTE CARRIER FAMILY 22 MEMBER"/>
    <property type="match status" value="1"/>
</dbReference>
<feature type="transmembrane region" description="Helical" evidence="6">
    <location>
        <begin position="239"/>
        <end position="261"/>
    </location>
</feature>
<feature type="transmembrane region" description="Helical" evidence="6">
    <location>
        <begin position="45"/>
        <end position="65"/>
    </location>
</feature>
<keyword evidence="9" id="KW-1185">Reference proteome</keyword>
<feature type="transmembrane region" description="Helical" evidence="6">
    <location>
        <begin position="360"/>
        <end position="379"/>
    </location>
</feature>
<feature type="transmembrane region" description="Helical" evidence="6">
    <location>
        <begin position="161"/>
        <end position="179"/>
    </location>
</feature>
<comment type="subcellular location">
    <subcellularLocation>
        <location evidence="1">Membrane</location>
        <topology evidence="1">Multi-pass membrane protein</topology>
    </subcellularLocation>
</comment>
<feature type="transmembrane region" description="Helical" evidence="6">
    <location>
        <begin position="304"/>
        <end position="322"/>
    </location>
</feature>
<accession>A0A368FGK1</accession>
<dbReference type="GO" id="GO:0016020">
    <property type="term" value="C:membrane"/>
    <property type="evidence" value="ECO:0007669"/>
    <property type="project" value="UniProtKB-SubCell"/>
</dbReference>
<proteinExistence type="predicted"/>
<feature type="compositionally biased region" description="Polar residues" evidence="5">
    <location>
        <begin position="449"/>
        <end position="461"/>
    </location>
</feature>
<dbReference type="EMBL" id="JOJR01001705">
    <property type="protein sequence ID" value="RCN29990.1"/>
    <property type="molecule type" value="Genomic_DNA"/>
</dbReference>